<dbReference type="Pfam" id="PF11721">
    <property type="entry name" value="Malectin"/>
    <property type="match status" value="1"/>
</dbReference>
<dbReference type="Gene3D" id="2.60.120.430">
    <property type="entry name" value="Galactose-binding lectin"/>
    <property type="match status" value="1"/>
</dbReference>
<keyword evidence="13" id="KW-1185">Reference proteome</keyword>
<evidence type="ECO:0000256" key="9">
    <source>
        <dbReference type="ARBA" id="ARBA00023277"/>
    </source>
</evidence>
<reference evidence="12" key="1">
    <citation type="submission" date="2021-09" db="EMBL/GenBank/DDBJ databases">
        <authorList>
            <consortium name="AG Swart"/>
            <person name="Singh M."/>
            <person name="Singh A."/>
            <person name="Seah K."/>
            <person name="Emmerich C."/>
        </authorList>
    </citation>
    <scope>NUCLEOTIDE SEQUENCE</scope>
    <source>
        <strain evidence="12">ATCC30299</strain>
    </source>
</reference>
<dbReference type="EMBL" id="CAJZBQ010000014">
    <property type="protein sequence ID" value="CAG9315525.1"/>
    <property type="molecule type" value="Genomic_DNA"/>
</dbReference>
<sequence length="277" mass="31546">MVGIFCLLIPFVFALDPTRVKYAINCGGGQITSSDGIMYQKDTGFSSGVSNDAGSELKVKMTKSPELYQTERYDTQDFSYSIPIEEPGNYVLILKFSEIYFNSEGQKKFFIKIGDTFVVKDLDIYAKVGKNAAYDEFIKFKYEGEKILINGKESKNSVQNGKIKVEFVKGEKDNPKINAIVLVKGELTDTDYYVQTERIKKIQELKELSRKKPIKVERKEEFDQYDYEAVEQNVIERDEDSLLNVILSTPGLVLIAIVSSLTYFACKSTTKNRHPKF</sequence>
<organism evidence="12 13">
    <name type="scientific">Blepharisma stoltei</name>
    <dbReference type="NCBI Taxonomy" id="1481888"/>
    <lineage>
        <taxon>Eukaryota</taxon>
        <taxon>Sar</taxon>
        <taxon>Alveolata</taxon>
        <taxon>Ciliophora</taxon>
        <taxon>Postciliodesmatophora</taxon>
        <taxon>Heterotrichea</taxon>
        <taxon>Heterotrichida</taxon>
        <taxon>Blepharismidae</taxon>
        <taxon>Blepharisma</taxon>
    </lineage>
</organism>
<evidence type="ECO:0000256" key="1">
    <source>
        <dbReference type="ARBA" id="ARBA00004115"/>
    </source>
</evidence>
<evidence type="ECO:0000256" key="10">
    <source>
        <dbReference type="SAM" id="Phobius"/>
    </source>
</evidence>
<dbReference type="InterPro" id="IPR021720">
    <property type="entry name" value="Malectin_dom"/>
</dbReference>
<evidence type="ECO:0000256" key="5">
    <source>
        <dbReference type="ARBA" id="ARBA00022824"/>
    </source>
</evidence>
<comment type="similarity">
    <text evidence="2">Belongs to the malectin family.</text>
</comment>
<accession>A0AAU9IW89</accession>
<proteinExistence type="inferred from homology"/>
<evidence type="ECO:0000256" key="6">
    <source>
        <dbReference type="ARBA" id="ARBA00022989"/>
    </source>
</evidence>
<comment type="caution">
    <text evidence="12">The sequence shown here is derived from an EMBL/GenBank/DDBJ whole genome shotgun (WGS) entry which is preliminary data.</text>
</comment>
<dbReference type="GO" id="GO:0005789">
    <property type="term" value="C:endoplasmic reticulum membrane"/>
    <property type="evidence" value="ECO:0007669"/>
    <property type="project" value="UniProtKB-SubCell"/>
</dbReference>
<dbReference type="GO" id="GO:0030246">
    <property type="term" value="F:carbohydrate binding"/>
    <property type="evidence" value="ECO:0007669"/>
    <property type="project" value="InterPro"/>
</dbReference>
<keyword evidence="8" id="KW-0325">Glycoprotein</keyword>
<protein>
    <recommendedName>
        <fullName evidence="11">Malectin domain-containing protein</fullName>
    </recommendedName>
</protein>
<evidence type="ECO:0000256" key="2">
    <source>
        <dbReference type="ARBA" id="ARBA00009141"/>
    </source>
</evidence>
<evidence type="ECO:0000256" key="4">
    <source>
        <dbReference type="ARBA" id="ARBA00022729"/>
    </source>
</evidence>
<evidence type="ECO:0000256" key="7">
    <source>
        <dbReference type="ARBA" id="ARBA00023136"/>
    </source>
</evidence>
<dbReference type="InterPro" id="IPR039155">
    <property type="entry name" value="MLEC"/>
</dbReference>
<feature type="domain" description="Malectin" evidence="11">
    <location>
        <begin position="21"/>
        <end position="180"/>
    </location>
</feature>
<feature type="transmembrane region" description="Helical" evidence="10">
    <location>
        <begin position="242"/>
        <end position="266"/>
    </location>
</feature>
<keyword evidence="3 10" id="KW-0812">Transmembrane</keyword>
<keyword evidence="4" id="KW-0732">Signal</keyword>
<name>A0AAU9IW89_9CILI</name>
<dbReference type="AlphaFoldDB" id="A0AAU9IW89"/>
<evidence type="ECO:0000256" key="3">
    <source>
        <dbReference type="ARBA" id="ARBA00022692"/>
    </source>
</evidence>
<dbReference type="PANTHER" id="PTHR13460">
    <property type="match status" value="1"/>
</dbReference>
<dbReference type="Proteomes" id="UP001162131">
    <property type="component" value="Unassembled WGS sequence"/>
</dbReference>
<evidence type="ECO:0000259" key="11">
    <source>
        <dbReference type="Pfam" id="PF11721"/>
    </source>
</evidence>
<dbReference type="PANTHER" id="PTHR13460:SF0">
    <property type="entry name" value="MALECTIN"/>
    <property type="match status" value="1"/>
</dbReference>
<keyword evidence="5" id="KW-0256">Endoplasmic reticulum</keyword>
<gene>
    <name evidence="12" type="ORF">BSTOLATCC_MIC14280</name>
</gene>
<keyword evidence="9" id="KW-0119">Carbohydrate metabolism</keyword>
<keyword evidence="6 10" id="KW-1133">Transmembrane helix</keyword>
<evidence type="ECO:0000313" key="12">
    <source>
        <dbReference type="EMBL" id="CAG9315525.1"/>
    </source>
</evidence>
<evidence type="ECO:0000313" key="13">
    <source>
        <dbReference type="Proteomes" id="UP001162131"/>
    </source>
</evidence>
<comment type="subcellular location">
    <subcellularLocation>
        <location evidence="1">Endoplasmic reticulum membrane</location>
        <topology evidence="1">Single-pass type I membrane protein</topology>
    </subcellularLocation>
</comment>
<keyword evidence="7 10" id="KW-0472">Membrane</keyword>
<evidence type="ECO:0000256" key="8">
    <source>
        <dbReference type="ARBA" id="ARBA00023180"/>
    </source>
</evidence>